<dbReference type="Proteomes" id="UP000509414">
    <property type="component" value="Chromosome"/>
</dbReference>
<accession>A0A7H9CJ77</accession>
<evidence type="ECO:0000313" key="3">
    <source>
        <dbReference type="Proteomes" id="UP000509414"/>
    </source>
</evidence>
<dbReference type="InterPro" id="IPR036163">
    <property type="entry name" value="HMA_dom_sf"/>
</dbReference>
<dbReference type="Pfam" id="PF00403">
    <property type="entry name" value="HMA"/>
    <property type="match status" value="1"/>
</dbReference>
<keyword evidence="3" id="KW-1185">Reference proteome</keyword>
<evidence type="ECO:0000259" key="1">
    <source>
        <dbReference type="PROSITE" id="PS50846"/>
    </source>
</evidence>
<dbReference type="EMBL" id="CP049075">
    <property type="protein sequence ID" value="QLI06176.1"/>
    <property type="molecule type" value="Genomic_DNA"/>
</dbReference>
<protein>
    <submittedName>
        <fullName evidence="2">Heavy-metal-associated domain-containing protein, putative copper metallochaperone CopZ</fullName>
    </submittedName>
</protein>
<dbReference type="RefSeq" id="WP_179975247.1">
    <property type="nucleotide sequence ID" value="NZ_CP049075.1"/>
</dbReference>
<dbReference type="AlphaFoldDB" id="A0A7H9CJ77"/>
<sequence>MIFEVANIECQNCANTIKNALCDDFGDISIDFSFNPRRLSVELKDDEIEAFKDALSDLGFEVLGQIKP</sequence>
<evidence type="ECO:0000313" key="2">
    <source>
        <dbReference type="EMBL" id="QLI06176.1"/>
    </source>
</evidence>
<gene>
    <name evidence="2" type="ORF">CINF_1706</name>
</gene>
<dbReference type="InterPro" id="IPR006121">
    <property type="entry name" value="HMA_dom"/>
</dbReference>
<reference evidence="2 3" key="1">
    <citation type="submission" date="2020-02" db="EMBL/GenBank/DDBJ databases">
        <title>Complete genome sequence of the novel Campylobacter species Candidatus Campylobacter infans.</title>
        <authorList>
            <person name="Duim B."/>
            <person name="Zomer A."/>
            <person name="van der Graaf L."/>
            <person name="Wagenaar J."/>
        </authorList>
    </citation>
    <scope>NUCLEOTIDE SEQUENCE [LARGE SCALE GENOMIC DNA]</scope>
    <source>
        <strain evidence="2 3">19S00001</strain>
    </source>
</reference>
<dbReference type="KEGG" id="cinf:CINF_1706"/>
<name>A0A7H9CJ77_9BACT</name>
<feature type="domain" description="HMA" evidence="1">
    <location>
        <begin position="1"/>
        <end position="63"/>
    </location>
</feature>
<dbReference type="GO" id="GO:0046872">
    <property type="term" value="F:metal ion binding"/>
    <property type="evidence" value="ECO:0007669"/>
    <property type="project" value="InterPro"/>
</dbReference>
<organism evidence="2 3">
    <name type="scientific">Candidatus Campylobacter infans</name>
    <dbReference type="NCBI Taxonomy" id="2561898"/>
    <lineage>
        <taxon>Bacteria</taxon>
        <taxon>Pseudomonadati</taxon>
        <taxon>Campylobacterota</taxon>
        <taxon>Epsilonproteobacteria</taxon>
        <taxon>Campylobacterales</taxon>
        <taxon>Campylobacteraceae</taxon>
        <taxon>Campylobacter</taxon>
    </lineage>
</organism>
<dbReference type="Gene3D" id="3.30.70.100">
    <property type="match status" value="1"/>
</dbReference>
<dbReference type="CDD" id="cd00371">
    <property type="entry name" value="HMA"/>
    <property type="match status" value="1"/>
</dbReference>
<proteinExistence type="predicted"/>
<dbReference type="SUPFAM" id="SSF55008">
    <property type="entry name" value="HMA, heavy metal-associated domain"/>
    <property type="match status" value="1"/>
</dbReference>
<dbReference type="PROSITE" id="PS50846">
    <property type="entry name" value="HMA_2"/>
    <property type="match status" value="1"/>
</dbReference>